<evidence type="ECO:0000313" key="3">
    <source>
        <dbReference type="Proteomes" id="UP000182517"/>
    </source>
</evidence>
<dbReference type="GO" id="GO:0006520">
    <property type="term" value="P:amino acid metabolic process"/>
    <property type="evidence" value="ECO:0007669"/>
    <property type="project" value="InterPro"/>
</dbReference>
<dbReference type="RefSeq" id="WP_072284444.1">
    <property type="nucleotide sequence ID" value="NZ_CP015519.1"/>
</dbReference>
<sequence length="756" mass="83287">MRKRSKVLIALACGMAVAFLASTVGAVTISNIQPGEDVFSYVERTKEGFDQTLYQQVIGAASAFKEGDEAIGVAADDEASRENARSLLASTKIKDLLAKSLFVDAQDKLIMDTTDPAQYAKVKNWTMGELKTFLLTKSEAEIKGIMYGLHSDIIGNVVKLMSNDELIRIGQTVFNPLPGSKIGAKGYLSARIQPNSPTDNIDDIVWQVFNAYSFAVGDLIVGTNPVDSQPHNVEAVELALRDVMQTFGVDKNNPWCVLSHIDVQAEVEKNNPGSTAIWFQSLAGVVDANKTFDLTLEKMMDYAKMRTGKYGLYFETGQGADFTNGHGKGFDMVVHESRKYGFARALKQQVAAAQTDGQGAWVHLNDVAGFIGPEVFKTREQLVRCCLEDIVMGKLHGLIIGLDICSTLHMPVTLDDLDWCQNQIAPANPGYLMALPTKNDPMLSYLTTGYQDHVRLREKFGFKIDDAMWDFFKKIEIIDQDGKPTEHFGDTLWVYYQYRLAKGDNRPMKEVYAEGQQKIDQVLARSVPLALGYGENIWDLEPETDKQMRALYDDAKVSLWAEFTPEFIATIPNAVSIATKSADREDYVAHPSSGEELNEAAVATLEKLRNSWDGQKAPDVQIVISDGLNSKAIMDEGHLMPFIQELRAELQKAGMTSSKEYVVVTNGRVRAGYKCGEVLYNKSAEKAPKAIIHIIGERPGSGHHAFSAYITRVAPATWQKAGAVDHDVTKVISGISDTGLPPAKAAQETVKLLKAM</sequence>
<reference evidence="2 3" key="1">
    <citation type="journal article" date="2017" name="Genome Announc.">
        <title>Complete Genome Sequences of Two Acetylene-Fermenting Pelobacter acetylenicus Strains.</title>
        <authorList>
            <person name="Sutton J.M."/>
            <person name="Baesman S.M."/>
            <person name="Fierst J.L."/>
            <person name="Poret-Peterson A.T."/>
            <person name="Oremland R.S."/>
            <person name="Dunlap D.S."/>
            <person name="Akob D.M."/>
        </authorList>
    </citation>
    <scope>NUCLEOTIDE SEQUENCE [LARGE SCALE GENOMIC DNA]</scope>
    <source>
        <strain evidence="2 3">SFB93</strain>
    </source>
</reference>
<dbReference type="GO" id="GO:0009350">
    <property type="term" value="C:ethanolamine ammonia-lyase complex"/>
    <property type="evidence" value="ECO:0007669"/>
    <property type="project" value="TreeGrafter"/>
</dbReference>
<dbReference type="Proteomes" id="UP000182517">
    <property type="component" value="Chromosome"/>
</dbReference>
<dbReference type="InterPro" id="IPR042251">
    <property type="entry name" value="EutC_C"/>
</dbReference>
<dbReference type="NCBIfam" id="NF011649">
    <property type="entry name" value="PRK15067.1"/>
    <property type="match status" value="1"/>
</dbReference>
<dbReference type="PANTHER" id="PTHR39329">
    <property type="entry name" value="ETHANOLAMINE AMMONIA-LYASE HEAVY CHAIN"/>
    <property type="match status" value="1"/>
</dbReference>
<name>A0A1L3GR75_9BACT</name>
<feature type="chain" id="PRO_5013289943" evidence="1">
    <location>
        <begin position="27"/>
        <end position="756"/>
    </location>
</feature>
<dbReference type="AlphaFoldDB" id="A0A1L3GR75"/>
<dbReference type="Gene3D" id="3.40.50.11240">
    <property type="entry name" value="Ethanolamine ammonia-lyase light chain (EutC)"/>
    <property type="match status" value="1"/>
</dbReference>
<dbReference type="GO" id="GO:0005829">
    <property type="term" value="C:cytosol"/>
    <property type="evidence" value="ECO:0007669"/>
    <property type="project" value="TreeGrafter"/>
</dbReference>
<keyword evidence="3" id="KW-1185">Reference proteome</keyword>
<dbReference type="Pfam" id="PF05985">
    <property type="entry name" value="EutC"/>
    <property type="match status" value="1"/>
</dbReference>
<keyword evidence="1" id="KW-0732">Signal</keyword>
<gene>
    <name evidence="2" type="ORF">A7E78_11480</name>
</gene>
<protein>
    <submittedName>
        <fullName evidence="2">Ethanolamine ammonia-lyase</fullName>
    </submittedName>
</protein>
<feature type="signal peptide" evidence="1">
    <location>
        <begin position="1"/>
        <end position="26"/>
    </location>
</feature>
<dbReference type="GO" id="GO:0008851">
    <property type="term" value="F:ethanolamine ammonia-lyase activity"/>
    <property type="evidence" value="ECO:0007669"/>
    <property type="project" value="InterPro"/>
</dbReference>
<dbReference type="EMBL" id="CP015519">
    <property type="protein sequence ID" value="APG28415.1"/>
    <property type="molecule type" value="Genomic_DNA"/>
</dbReference>
<accession>A0A1L3GR75</accession>
<evidence type="ECO:0000313" key="2">
    <source>
        <dbReference type="EMBL" id="APG28415.1"/>
    </source>
</evidence>
<dbReference type="InterPro" id="IPR044939">
    <property type="entry name" value="EutB_dom_2_sf"/>
</dbReference>
<proteinExistence type="predicted"/>
<evidence type="ECO:0000256" key="1">
    <source>
        <dbReference type="SAM" id="SignalP"/>
    </source>
</evidence>
<dbReference type="PANTHER" id="PTHR39329:SF1">
    <property type="entry name" value="ETHANOLAMINE AMMONIA-LYASE LARGE SUBUNIT"/>
    <property type="match status" value="1"/>
</dbReference>
<organism evidence="2 3">
    <name type="scientific">Syntrophotalea acetylenivorans</name>
    <dbReference type="NCBI Taxonomy" id="1842532"/>
    <lineage>
        <taxon>Bacteria</taxon>
        <taxon>Pseudomonadati</taxon>
        <taxon>Thermodesulfobacteriota</taxon>
        <taxon>Desulfuromonadia</taxon>
        <taxon>Desulfuromonadales</taxon>
        <taxon>Syntrophotaleaceae</taxon>
        <taxon>Syntrophotalea</taxon>
    </lineage>
</organism>
<dbReference type="InterPro" id="IPR013785">
    <property type="entry name" value="Aldolase_TIM"/>
</dbReference>
<dbReference type="GO" id="GO:0046336">
    <property type="term" value="P:ethanolamine catabolic process"/>
    <property type="evidence" value="ECO:0007669"/>
    <property type="project" value="TreeGrafter"/>
</dbReference>
<dbReference type="KEGG" id="pef:A7E78_11480"/>
<dbReference type="InterPro" id="IPR010628">
    <property type="entry name" value="EutB"/>
</dbReference>
<dbReference type="InterPro" id="IPR009246">
    <property type="entry name" value="EutC"/>
</dbReference>
<dbReference type="Gene3D" id="3.20.20.70">
    <property type="entry name" value="Aldolase class I"/>
    <property type="match status" value="1"/>
</dbReference>
<dbReference type="Pfam" id="PF06751">
    <property type="entry name" value="EutB"/>
    <property type="match status" value="1"/>
</dbReference>
<dbReference type="OrthoDB" id="9770909at2"/>
<dbReference type="STRING" id="1842532.A7E78_11480"/>
<dbReference type="Gene3D" id="1.10.220.70">
    <property type="entry name" value="lyase"/>
    <property type="match status" value="1"/>
</dbReference>
<keyword evidence="2" id="KW-0456">Lyase</keyword>